<dbReference type="STRING" id="2041.AERYTH_12365"/>
<evidence type="ECO:0000313" key="1">
    <source>
        <dbReference type="EMBL" id="ALX05436.1"/>
    </source>
</evidence>
<organism evidence="1 2">
    <name type="scientific">Aeromicrobium erythreum</name>
    <dbReference type="NCBI Taxonomy" id="2041"/>
    <lineage>
        <taxon>Bacteria</taxon>
        <taxon>Bacillati</taxon>
        <taxon>Actinomycetota</taxon>
        <taxon>Actinomycetes</taxon>
        <taxon>Propionibacteriales</taxon>
        <taxon>Nocardioidaceae</taxon>
        <taxon>Aeromicrobium</taxon>
    </lineage>
</organism>
<sequence>MPLLTSDVPLCEAHDLVMLDLDGVVYVGADAVPGASDALERCVSHGARIAYLTNNAARPAGEVAQHLRDLGMPVHDDGEVVTSAQAVARMIAADLPSGSRVLVVGGPGLREPLEAAGLVCVDSAEDDPAAVVQGFHRDIGWRHLAEAAYAVAAGLPYYASNLDLSIPTPRGTAPGNGTLVRAVVAATGREPLVAGKPERPLFDETLRRTAAQRPLMVGDRVDTDIDGATRAGIPALAVLTGVSDLAELAALAPERRPGYVSHDLRGLVDHHLAVVVDGDTSRCGDSTAERRDGTVVLTGGDPAATTSVRAVLGLAWSAVDAGHDAPDVRLGG</sequence>
<dbReference type="RefSeq" id="WP_067859150.1">
    <property type="nucleotide sequence ID" value="NZ_CP011502.1"/>
</dbReference>
<dbReference type="InterPro" id="IPR023214">
    <property type="entry name" value="HAD_sf"/>
</dbReference>
<evidence type="ECO:0000313" key="2">
    <source>
        <dbReference type="Proteomes" id="UP000067689"/>
    </source>
</evidence>
<dbReference type="GO" id="GO:0016791">
    <property type="term" value="F:phosphatase activity"/>
    <property type="evidence" value="ECO:0007669"/>
    <property type="project" value="TreeGrafter"/>
</dbReference>
<reference evidence="1 2" key="1">
    <citation type="journal article" date="1991" name="Int. J. Syst. Bacteriol.">
        <title>Description of the erythromycin-producing bacterium Arthrobacter sp. strain NRRL B-3381 as Aeromicrobium erythreum gen. nov., sp. nov.</title>
        <authorList>
            <person name="Miller E.S."/>
            <person name="Woese C.R."/>
            <person name="Brenner S."/>
        </authorList>
    </citation>
    <scope>NUCLEOTIDE SEQUENCE [LARGE SCALE GENOMIC DNA]</scope>
    <source>
        <strain evidence="1 2">AR18</strain>
    </source>
</reference>
<dbReference type="SUPFAM" id="SSF56784">
    <property type="entry name" value="HAD-like"/>
    <property type="match status" value="1"/>
</dbReference>
<dbReference type="KEGG" id="aer:AERYTH_12365"/>
<proteinExistence type="predicted"/>
<dbReference type="AlphaFoldDB" id="A0A0U4CS35"/>
<dbReference type="InterPro" id="IPR036412">
    <property type="entry name" value="HAD-like_sf"/>
</dbReference>
<dbReference type="PANTHER" id="PTHR19288">
    <property type="entry name" value="4-NITROPHENYLPHOSPHATASE-RELATED"/>
    <property type="match status" value="1"/>
</dbReference>
<dbReference type="PATRIC" id="fig|2041.4.peg.2574"/>
<keyword evidence="2" id="KW-1185">Reference proteome</keyword>
<dbReference type="GO" id="GO:0005737">
    <property type="term" value="C:cytoplasm"/>
    <property type="evidence" value="ECO:0007669"/>
    <property type="project" value="TreeGrafter"/>
</dbReference>
<gene>
    <name evidence="1" type="ORF">AERYTH_12365</name>
</gene>
<dbReference type="NCBIfam" id="TIGR01460">
    <property type="entry name" value="HAD-SF-IIA"/>
    <property type="match status" value="1"/>
</dbReference>
<name>A0A0U4CS35_9ACTN</name>
<accession>A0A0U4CS35</accession>
<dbReference type="Pfam" id="PF13242">
    <property type="entry name" value="Hydrolase_like"/>
    <property type="match status" value="1"/>
</dbReference>
<protein>
    <recommendedName>
        <fullName evidence="3">HAD family hydrolase</fullName>
    </recommendedName>
</protein>
<dbReference type="Gene3D" id="3.40.50.1000">
    <property type="entry name" value="HAD superfamily/HAD-like"/>
    <property type="match status" value="2"/>
</dbReference>
<dbReference type="PANTHER" id="PTHR19288:SF95">
    <property type="entry name" value="D-GLYCEROL 3-PHOSPHATE PHOSPHATASE"/>
    <property type="match status" value="1"/>
</dbReference>
<dbReference type="Pfam" id="PF13344">
    <property type="entry name" value="Hydrolase_6"/>
    <property type="match status" value="1"/>
</dbReference>
<dbReference type="EMBL" id="CP011502">
    <property type="protein sequence ID" value="ALX05436.1"/>
    <property type="molecule type" value="Genomic_DNA"/>
</dbReference>
<dbReference type="InterPro" id="IPR006357">
    <property type="entry name" value="HAD-SF_hydro_IIA"/>
</dbReference>
<dbReference type="OrthoDB" id="9810449at2"/>
<dbReference type="Proteomes" id="UP000067689">
    <property type="component" value="Chromosome"/>
</dbReference>
<evidence type="ECO:0008006" key="3">
    <source>
        <dbReference type="Google" id="ProtNLM"/>
    </source>
</evidence>